<dbReference type="Pfam" id="PF03797">
    <property type="entry name" value="Autotransporter"/>
    <property type="match status" value="1"/>
</dbReference>
<dbReference type="SMART" id="SM00869">
    <property type="entry name" value="Autotransporter"/>
    <property type="match status" value="1"/>
</dbReference>
<evidence type="ECO:0000259" key="4">
    <source>
        <dbReference type="PROSITE" id="PS51208"/>
    </source>
</evidence>
<dbReference type="NCBIfam" id="TIGR02601">
    <property type="entry name" value="autotrns_rpt"/>
    <property type="match status" value="8"/>
</dbReference>
<sequence>MPATGALFILAGAVITPAHAVCTQSGSTVVCAGVANPLAPSFSDSGNNLNVTVDPGASVGVLLGVGGTSLSLTGNGVTVTNNGTIDPAALGTGLGILSSGLIVGNASASTTTVTNNDVLNGSTGASVSGVTGMALGAQNGTGGVTNITNTGTISSDALSGATYTGADALVVMAYGGAQVNFNNSGTIEGRVSFQASGTPGAGNTFVNSGTINGSVSLGANSTNTFTALTGSSVNTAGGTAGVLNVDVGALTLEFAATGTVDGGADGNNTLVLQQGSGGPATGSIDNASYINFQHLDIDSGTWTVSGAANYEDATLSGGVAVIDNASALGTGTITSNGGALQATVAGFNVGNLITVGLDGLTVEGSNDITLSGVISGTGGLNQSGTETLTLANANTFTGGVTLSAGGLIIGNNSALGTGALTVGGNATLDSTSVITLPNNIILNAGLTIEGSNEVTLNGEILGTGTLVKDGAATLTLNGTNDYSGGTTITAGTLQGNTSSLQGNIVDNAALVFDQTVSGTYNGVISGTGTLTQSGTGTLILNGANTYNGLTTVASGGTLIVGDSSHTSATVGGDVSVNGGTLGGYGTVLGSVTLSNGAALTPGEAGAIGSLTIDGDLTIGDGSQLNFDFGAPGTNFSTPGQSDHVVVGGDLSIGSSTLNVNNLGSMGPGLYELFSWADTLSITGGGFTPPSGMTVQIFAYDKEIALIDDQGVTLDEWDANGLASPSQMGGGSGTWSTSSDTWSNTNGQYLGPMTPQPGFAIFGGAAGTVTVDDSGGEVSVTGMQFVSDGYLLTGDAIDLVEQNGVAPVLRVSSGDTATIDNVLQGTDGFNKTDGGTLVLTGTNTYTGTTTLSGGYLSVSSDANLGASADPLDFEGGTLEITGTTFNQTARSIIWGSSGGGFDIDDASNTFTVTQALTGTGGLLKSGAGTLVLSGANTYSGGTVIDAGTLQGNTTSLQGNITNDATLVFAQTSNGTFSGSMSGSGQLIKNGGGTLILSGTNTYTGGTTINAGTLQGNSNSLQGNIVNNAALVFDQTGSGTYSGVISGSGTLTMNGTGMLTLTGANTYTGGTTVNAGTLQGDTTTLQGNITDNAALVFNQGSDGTFSSVISGSGSLTKAGAGTLILDGTNTYTGGTTITAGTLEVGDSNTASASIDGTVDVQGDGVLRGHGTINGNVVSDGIVWPGGTMGTLTINGNYTQNADGTLQLDVTPSQSSMLQVSGNATVAGTLVLIFAPGTYSSSKFNLLQAGSVSGTFNTVDGTVPEPYTSQISYTATDIDLVLARRLVQPLDGALFGNLMRSVNVTSQQDLGSVLDVALTPGGTQCNADHATSMQNITASCGTGTWAQYTGSSISLNGADGSHSTTFGLLGGADYALGDAVHAGVEAGVGQVNGSDTNGGNGRVDNVHGGLYAYADAGPTVLSAVIDAMHSDYHFNRASGIGTASSAPDGNMQSAAVQAAYPLQLSQWQLTPKVGVTYQRQTLDGFTETLNSTTPNASSFPVDGARSRYTTLQPYADMVIAHSFVADGVVYVPQLSLGYRYDTRNSATPIVQVTAQDGTVFDLPGTTQGRGMGTASARITAEAGASWSLYADYQGFFGNRLHDNALSVGFTKHF</sequence>
<dbReference type="RefSeq" id="WP_204683226.1">
    <property type="nucleotide sequence ID" value="NZ_JBHLYN010000003.1"/>
</dbReference>
<dbReference type="PANTHER" id="PTHR35037:SF3">
    <property type="entry name" value="C-TERMINAL REGION OF AIDA-LIKE PROTEIN"/>
    <property type="match status" value="1"/>
</dbReference>
<proteinExistence type="predicted"/>
<comment type="caution">
    <text evidence="5">The sequence shown here is derived from an EMBL/GenBank/DDBJ whole genome shotgun (WGS) entry which is preliminary data.</text>
</comment>
<dbReference type="InterPro" id="IPR036709">
    <property type="entry name" value="Autotransporte_beta_dom_sf"/>
</dbReference>
<gene>
    <name evidence="5" type="ORF">ISP19_15065</name>
</gene>
<accession>A0ABS2K6B0</accession>
<evidence type="ECO:0000256" key="3">
    <source>
        <dbReference type="SAM" id="SignalP"/>
    </source>
</evidence>
<dbReference type="PROSITE" id="PS51208">
    <property type="entry name" value="AUTOTRANSPORTER"/>
    <property type="match status" value="1"/>
</dbReference>
<feature type="chain" id="PRO_5047486597" evidence="3">
    <location>
        <begin position="21"/>
        <end position="1610"/>
    </location>
</feature>
<dbReference type="EMBL" id="JADIKE010000037">
    <property type="protein sequence ID" value="MBM7126699.1"/>
    <property type="molecule type" value="Genomic_DNA"/>
</dbReference>
<dbReference type="SUPFAM" id="SSF103515">
    <property type="entry name" value="Autotransporter"/>
    <property type="match status" value="1"/>
</dbReference>
<dbReference type="InterPro" id="IPR011050">
    <property type="entry name" value="Pectin_lyase_fold/virulence"/>
</dbReference>
<evidence type="ECO:0000256" key="2">
    <source>
        <dbReference type="SAM" id="MobiDB-lite"/>
    </source>
</evidence>
<keyword evidence="1 3" id="KW-0732">Signal</keyword>
<evidence type="ECO:0000313" key="6">
    <source>
        <dbReference type="Proteomes" id="UP001430149"/>
    </source>
</evidence>
<name>A0ABS2K6B0_9GAMM</name>
<dbReference type="Gene3D" id="2.160.20.20">
    <property type="match status" value="5"/>
</dbReference>
<reference evidence="5" key="1">
    <citation type="submission" date="2020-10" db="EMBL/GenBank/DDBJ databases">
        <title>Phylogeny of dyella-like bacteria.</title>
        <authorList>
            <person name="Fu J."/>
        </authorList>
    </citation>
    <scope>NUCLEOTIDE SEQUENCE</scope>
    <source>
        <strain evidence="5">DHOC52</strain>
    </source>
</reference>
<protein>
    <submittedName>
        <fullName evidence="5">Autotransporter-associated beta strand repeat-containing protein</fullName>
    </submittedName>
</protein>
<feature type="region of interest" description="Disordered" evidence="2">
    <location>
        <begin position="722"/>
        <end position="745"/>
    </location>
</feature>
<dbReference type="SUPFAM" id="SSF51126">
    <property type="entry name" value="Pectin lyase-like"/>
    <property type="match status" value="3"/>
</dbReference>
<feature type="compositionally biased region" description="Low complexity" evidence="2">
    <location>
        <begin position="733"/>
        <end position="745"/>
    </location>
</feature>
<feature type="signal peptide" evidence="3">
    <location>
        <begin position="1"/>
        <end position="20"/>
    </location>
</feature>
<feature type="domain" description="Autotransporter" evidence="4">
    <location>
        <begin position="1334"/>
        <end position="1610"/>
    </location>
</feature>
<dbReference type="InterPro" id="IPR013425">
    <property type="entry name" value="Autotrns_rpt"/>
</dbReference>
<dbReference type="PANTHER" id="PTHR35037">
    <property type="entry name" value="C-TERMINAL REGION OF AIDA-LIKE PROTEIN"/>
    <property type="match status" value="1"/>
</dbReference>
<dbReference type="InterPro" id="IPR005546">
    <property type="entry name" value="Autotransporte_beta"/>
</dbReference>
<dbReference type="InterPro" id="IPR051551">
    <property type="entry name" value="Autotransporter_adhesion"/>
</dbReference>
<organism evidence="5 6">
    <name type="scientific">Dyella flava</name>
    <dbReference type="NCBI Taxonomy" id="1920170"/>
    <lineage>
        <taxon>Bacteria</taxon>
        <taxon>Pseudomonadati</taxon>
        <taxon>Pseudomonadota</taxon>
        <taxon>Gammaproteobacteria</taxon>
        <taxon>Lysobacterales</taxon>
        <taxon>Rhodanobacteraceae</taxon>
        <taxon>Dyella</taxon>
    </lineage>
</organism>
<dbReference type="Pfam" id="PF12951">
    <property type="entry name" value="PATR"/>
    <property type="match status" value="8"/>
</dbReference>
<dbReference type="InterPro" id="IPR012332">
    <property type="entry name" value="Autotransporter_pectin_lyase_C"/>
</dbReference>
<keyword evidence="6" id="KW-1185">Reference proteome</keyword>
<evidence type="ECO:0000256" key="1">
    <source>
        <dbReference type="ARBA" id="ARBA00022729"/>
    </source>
</evidence>
<dbReference type="Proteomes" id="UP001430149">
    <property type="component" value="Unassembled WGS sequence"/>
</dbReference>
<evidence type="ECO:0000313" key="5">
    <source>
        <dbReference type="EMBL" id="MBM7126699.1"/>
    </source>
</evidence>
<dbReference type="Gene3D" id="2.40.128.130">
    <property type="entry name" value="Autotransporter beta-domain"/>
    <property type="match status" value="1"/>
</dbReference>